<dbReference type="InterPro" id="IPR007246">
    <property type="entry name" value="Gaa1"/>
</dbReference>
<dbReference type="PANTHER" id="PTHR13304:SF0">
    <property type="entry name" value="GLYCOSYLPHOSPHATIDYLINOSITOL ANCHOR ATTACHMENT 1 PROTEIN"/>
    <property type="match status" value="1"/>
</dbReference>
<accession>A0A2J8PXN1</accession>
<dbReference type="EMBL" id="NBAG03000121">
    <property type="protein sequence ID" value="PNI88777.1"/>
    <property type="molecule type" value="Genomic_DNA"/>
</dbReference>
<name>A0A2J8PXN1_PANTR</name>
<dbReference type="AlphaFoldDB" id="A0A2J8PXN1"/>
<sequence>MGLLSDPVRRRALARLVLRLNAPLCVLSYVAGIAWFLALVFPPLTQRTYMSENAMGSTMVEEQFAGGDRARAFARDFAAHRKKSGALPVAWLERAMRWCRAPTCTASCGPRVLPAPSRLCSPCPVALTLPTARLWGCCWHWLPTSGGRFIGPKISSSW</sequence>
<comment type="caution">
    <text evidence="2">The sequence shown here is derived from an EMBL/GenBank/DDBJ whole genome shotgun (WGS) entry which is preliminary data.</text>
</comment>
<keyword evidence="1" id="KW-0472">Membrane</keyword>
<dbReference type="PANTHER" id="PTHR13304">
    <property type="entry name" value="GLYCOSYLPHOSPHATIDYLINOSITOL ANCHOR ATTACHMENT 1 PROTEIN"/>
    <property type="match status" value="1"/>
</dbReference>
<feature type="transmembrane region" description="Helical" evidence="1">
    <location>
        <begin position="20"/>
        <end position="41"/>
    </location>
</feature>
<keyword evidence="1" id="KW-0812">Transmembrane</keyword>
<evidence type="ECO:0000313" key="3">
    <source>
        <dbReference type="Proteomes" id="UP000236370"/>
    </source>
</evidence>
<organism evidence="2 3">
    <name type="scientific">Pan troglodytes</name>
    <name type="common">Chimpanzee</name>
    <dbReference type="NCBI Taxonomy" id="9598"/>
    <lineage>
        <taxon>Eukaryota</taxon>
        <taxon>Metazoa</taxon>
        <taxon>Chordata</taxon>
        <taxon>Craniata</taxon>
        <taxon>Vertebrata</taxon>
        <taxon>Euteleostomi</taxon>
        <taxon>Mammalia</taxon>
        <taxon>Eutheria</taxon>
        <taxon>Euarchontoglires</taxon>
        <taxon>Primates</taxon>
        <taxon>Haplorrhini</taxon>
        <taxon>Catarrhini</taxon>
        <taxon>Hominidae</taxon>
        <taxon>Pan</taxon>
    </lineage>
</organism>
<gene>
    <name evidence="2" type="ORF">CK820_G0051928</name>
</gene>
<proteinExistence type="predicted"/>
<evidence type="ECO:0000313" key="2">
    <source>
        <dbReference type="EMBL" id="PNI88777.1"/>
    </source>
</evidence>
<protein>
    <submittedName>
        <fullName evidence="2">GPAA1 isoform 14</fullName>
    </submittedName>
</protein>
<keyword evidence="1" id="KW-1133">Transmembrane helix</keyword>
<dbReference type="GO" id="GO:0042765">
    <property type="term" value="C:GPI-anchor transamidase complex"/>
    <property type="evidence" value="ECO:0007669"/>
    <property type="project" value="InterPro"/>
</dbReference>
<reference evidence="2 3" key="1">
    <citation type="submission" date="2017-12" db="EMBL/GenBank/DDBJ databases">
        <title>High-resolution comparative analysis of great ape genomes.</title>
        <authorList>
            <person name="Pollen A."/>
            <person name="Hastie A."/>
            <person name="Hormozdiari F."/>
            <person name="Dougherty M."/>
            <person name="Liu R."/>
            <person name="Chaisson M."/>
            <person name="Hoppe E."/>
            <person name="Hill C."/>
            <person name="Pang A."/>
            <person name="Hillier L."/>
            <person name="Baker C."/>
            <person name="Armstrong J."/>
            <person name="Shendure J."/>
            <person name="Paten B."/>
            <person name="Wilson R."/>
            <person name="Chao H."/>
            <person name="Schneider V."/>
            <person name="Ventura M."/>
            <person name="Kronenberg Z."/>
            <person name="Murali S."/>
            <person name="Gordon D."/>
            <person name="Cantsilieris S."/>
            <person name="Munson K."/>
            <person name="Nelson B."/>
            <person name="Raja A."/>
            <person name="Underwood J."/>
            <person name="Diekhans M."/>
            <person name="Fiddes I."/>
            <person name="Haussler D."/>
            <person name="Eichler E."/>
        </authorList>
    </citation>
    <scope>NUCLEOTIDE SEQUENCE [LARGE SCALE GENOMIC DNA]</scope>
    <source>
        <strain evidence="2">Yerkes chimp pedigree #C0471</strain>
    </source>
</reference>
<evidence type="ECO:0000256" key="1">
    <source>
        <dbReference type="SAM" id="Phobius"/>
    </source>
</evidence>
<dbReference type="Proteomes" id="UP000236370">
    <property type="component" value="Unassembled WGS sequence"/>
</dbReference>